<dbReference type="PANTHER" id="PTHR43738">
    <property type="entry name" value="ABC TRANSPORTER, MEMBRANE PROTEIN"/>
    <property type="match status" value="1"/>
</dbReference>
<evidence type="ECO:0000256" key="3">
    <source>
        <dbReference type="ARBA" id="ARBA00022692"/>
    </source>
</evidence>
<dbReference type="RefSeq" id="WP_341374537.1">
    <property type="nucleotide sequence ID" value="NZ_JBBUTF010000009.1"/>
</dbReference>
<keyword evidence="5 6" id="KW-0472">Membrane</keyword>
<reference evidence="9 10" key="1">
    <citation type="submission" date="2024-04" db="EMBL/GenBank/DDBJ databases">
        <title>Novel species of the genus Ideonella isolated from streams.</title>
        <authorList>
            <person name="Lu H."/>
        </authorList>
    </citation>
    <scope>NUCLEOTIDE SEQUENCE [LARGE SCALE GENOMIC DNA]</scope>
    <source>
        <strain evidence="9 10">BYS139W</strain>
    </source>
</reference>
<comment type="subcellular location">
    <subcellularLocation>
        <location evidence="1">Cell membrane</location>
        <topology evidence="1">Multi-pass membrane protein</topology>
    </subcellularLocation>
</comment>
<feature type="domain" description="MacB-like periplasmic core" evidence="8">
    <location>
        <begin position="18"/>
        <end position="263"/>
    </location>
</feature>
<evidence type="ECO:0000256" key="1">
    <source>
        <dbReference type="ARBA" id="ARBA00004651"/>
    </source>
</evidence>
<evidence type="ECO:0000259" key="8">
    <source>
        <dbReference type="Pfam" id="PF12704"/>
    </source>
</evidence>
<dbReference type="Pfam" id="PF12704">
    <property type="entry name" value="MacB_PCD"/>
    <property type="match status" value="1"/>
</dbReference>
<feature type="transmembrane region" description="Helical" evidence="6">
    <location>
        <begin position="335"/>
        <end position="362"/>
    </location>
</feature>
<dbReference type="Proteomes" id="UP001368500">
    <property type="component" value="Unassembled WGS sequence"/>
</dbReference>
<sequence>MRALLRLAAASAWYRRGTLALVTLAIALATLLQLGIEQLRRDVRLHFSSAVSGTDLIVGARTGATQLMLYSVFRIGQATQNMRWASVQAIAQDRAVAWVVPIVLGDSLRGHPVVGTTADYFRHFRYGDDQALALREGRVFAHWSEAVLGADVAEALGLRVGAPLVLSHGMAAGLPGAEHADRPFTVVGVLARTGTPVDRSVHIGLDGMAALHVDWMAGVPLPGQSTPAADLQAEDLAPTQVTAVLVGLKSRAAVFSAQRRIQALREEPLVAVLPGVTLDELWAVVGVGERLLQAVAALVGVVSLAGLSATVLTGLEQRRRELAVLRAVGASPRTLAALLLCEGLWLATVGVAVGAAAGWVLLQGLGPWLARHHGLVLGRAELADGALPALAAVWLAALLASLLPAWRAWRLSLADGLAPPP</sequence>
<organism evidence="9 10">
    <name type="scientific">Pseudaquabacterium rugosum</name>
    <dbReference type="NCBI Taxonomy" id="2984194"/>
    <lineage>
        <taxon>Bacteria</taxon>
        <taxon>Pseudomonadati</taxon>
        <taxon>Pseudomonadota</taxon>
        <taxon>Betaproteobacteria</taxon>
        <taxon>Burkholderiales</taxon>
        <taxon>Sphaerotilaceae</taxon>
        <taxon>Pseudaquabacterium</taxon>
    </lineage>
</organism>
<feature type="transmembrane region" description="Helical" evidence="6">
    <location>
        <begin position="382"/>
        <end position="403"/>
    </location>
</feature>
<evidence type="ECO:0000256" key="6">
    <source>
        <dbReference type="SAM" id="Phobius"/>
    </source>
</evidence>
<feature type="transmembrane region" description="Helical" evidence="6">
    <location>
        <begin position="291"/>
        <end position="315"/>
    </location>
</feature>
<dbReference type="PANTHER" id="PTHR43738:SF2">
    <property type="entry name" value="ABC TRANSPORTER PERMEASE"/>
    <property type="match status" value="1"/>
</dbReference>
<evidence type="ECO:0000313" key="10">
    <source>
        <dbReference type="Proteomes" id="UP001368500"/>
    </source>
</evidence>
<keyword evidence="4 6" id="KW-1133">Transmembrane helix</keyword>
<proteinExistence type="predicted"/>
<dbReference type="InterPro" id="IPR003838">
    <property type="entry name" value="ABC3_permease_C"/>
</dbReference>
<name>A0ABU9B9V7_9BURK</name>
<evidence type="ECO:0000256" key="4">
    <source>
        <dbReference type="ARBA" id="ARBA00022989"/>
    </source>
</evidence>
<comment type="caution">
    <text evidence="9">The sequence shown here is derived from an EMBL/GenBank/DDBJ whole genome shotgun (WGS) entry which is preliminary data.</text>
</comment>
<keyword evidence="3 6" id="KW-0812">Transmembrane</keyword>
<dbReference type="InterPro" id="IPR025857">
    <property type="entry name" value="MacB_PCD"/>
</dbReference>
<evidence type="ECO:0000259" key="7">
    <source>
        <dbReference type="Pfam" id="PF02687"/>
    </source>
</evidence>
<evidence type="ECO:0000256" key="5">
    <source>
        <dbReference type="ARBA" id="ARBA00023136"/>
    </source>
</evidence>
<evidence type="ECO:0000313" key="9">
    <source>
        <dbReference type="EMBL" id="MEK8026679.1"/>
    </source>
</evidence>
<dbReference type="InterPro" id="IPR051125">
    <property type="entry name" value="ABC-4/HrtB_transporter"/>
</dbReference>
<keyword evidence="2" id="KW-1003">Cell membrane</keyword>
<accession>A0ABU9B9V7</accession>
<evidence type="ECO:0000256" key="2">
    <source>
        <dbReference type="ARBA" id="ARBA00022475"/>
    </source>
</evidence>
<dbReference type="EMBL" id="JBBUTF010000009">
    <property type="protein sequence ID" value="MEK8026679.1"/>
    <property type="molecule type" value="Genomic_DNA"/>
</dbReference>
<keyword evidence="10" id="KW-1185">Reference proteome</keyword>
<feature type="domain" description="ABC3 transporter permease C-terminal" evidence="7">
    <location>
        <begin position="295"/>
        <end position="411"/>
    </location>
</feature>
<dbReference type="Pfam" id="PF02687">
    <property type="entry name" value="FtsX"/>
    <property type="match status" value="1"/>
</dbReference>
<protein>
    <submittedName>
        <fullName evidence="9">ABC transporter permease</fullName>
    </submittedName>
</protein>
<gene>
    <name evidence="9" type="ORF">AACH11_11975</name>
</gene>